<organism evidence="2 3">
    <name type="scientific">Neocallimastix californiae</name>
    <dbReference type="NCBI Taxonomy" id="1754190"/>
    <lineage>
        <taxon>Eukaryota</taxon>
        <taxon>Fungi</taxon>
        <taxon>Fungi incertae sedis</taxon>
        <taxon>Chytridiomycota</taxon>
        <taxon>Chytridiomycota incertae sedis</taxon>
        <taxon>Neocallimastigomycetes</taxon>
        <taxon>Neocallimastigales</taxon>
        <taxon>Neocallimastigaceae</taxon>
        <taxon>Neocallimastix</taxon>
    </lineage>
</organism>
<protein>
    <submittedName>
        <fullName evidence="2">Uncharacterized protein</fullName>
    </submittedName>
</protein>
<keyword evidence="3" id="KW-1185">Reference proteome</keyword>
<evidence type="ECO:0000313" key="3">
    <source>
        <dbReference type="Proteomes" id="UP000193920"/>
    </source>
</evidence>
<dbReference type="AlphaFoldDB" id="A0A1Y2DMF5"/>
<accession>A0A1Y2DMF5</accession>
<dbReference type="Proteomes" id="UP000193920">
    <property type="component" value="Unassembled WGS sequence"/>
</dbReference>
<sequence length="322" mass="37426">MVFKVFCDISVSHIKSEDLYENKDICYEFVPKFDDDKENWDPNLSKKCNLISTQSLVSITSKENVVLAKEREEKIKLTNEEEKSIIEDTVVEGNAKGKEVKKESSELRSEEKINNDEEEDVKEKDSKSEIENVKEILETKNVKSHSFENDTVVLKENKNTENSIASIKKNEYLRKRQRIPLEDITFLFVSEESSISPKRVRIVKDIKEKFIERVDSTKEFTKSVSVKENKKSMKKYNVLSENPKENNLQKHITPLRNISNRANININNNNIKNSNHNKSVNIPKPCIINIKKNKPIKRNYLIPKKTLKSKPNSLNVSARMLR</sequence>
<dbReference type="OrthoDB" id="2161497at2759"/>
<reference evidence="2 3" key="1">
    <citation type="submission" date="2016-08" db="EMBL/GenBank/DDBJ databases">
        <title>A Parts List for Fungal Cellulosomes Revealed by Comparative Genomics.</title>
        <authorList>
            <consortium name="DOE Joint Genome Institute"/>
            <person name="Haitjema C.H."/>
            <person name="Gilmore S.P."/>
            <person name="Henske J.K."/>
            <person name="Solomon K.V."/>
            <person name="De Groot R."/>
            <person name="Kuo A."/>
            <person name="Mondo S.J."/>
            <person name="Salamov A.A."/>
            <person name="Labutti K."/>
            <person name="Zhao Z."/>
            <person name="Chiniquy J."/>
            <person name="Barry K."/>
            <person name="Brewer H.M."/>
            <person name="Purvine S.O."/>
            <person name="Wright A.T."/>
            <person name="Boxma B."/>
            <person name="Van Alen T."/>
            <person name="Hackstein J.H."/>
            <person name="Baker S.E."/>
            <person name="Grigoriev I.V."/>
            <person name="O'Malley M.A."/>
        </authorList>
    </citation>
    <scope>NUCLEOTIDE SEQUENCE [LARGE SCALE GENOMIC DNA]</scope>
    <source>
        <strain evidence="2 3">G1</strain>
    </source>
</reference>
<feature type="region of interest" description="Disordered" evidence="1">
    <location>
        <begin position="97"/>
        <end position="126"/>
    </location>
</feature>
<evidence type="ECO:0000313" key="2">
    <source>
        <dbReference type="EMBL" id="ORY60316.1"/>
    </source>
</evidence>
<dbReference type="EMBL" id="MCOG01000062">
    <property type="protein sequence ID" value="ORY60316.1"/>
    <property type="molecule type" value="Genomic_DNA"/>
</dbReference>
<name>A0A1Y2DMF5_9FUNG</name>
<gene>
    <name evidence="2" type="ORF">LY90DRAFT_668719</name>
</gene>
<evidence type="ECO:0000256" key="1">
    <source>
        <dbReference type="SAM" id="MobiDB-lite"/>
    </source>
</evidence>
<comment type="caution">
    <text evidence="2">The sequence shown here is derived from an EMBL/GenBank/DDBJ whole genome shotgun (WGS) entry which is preliminary data.</text>
</comment>
<proteinExistence type="predicted"/>